<feature type="region of interest" description="Disordered" evidence="1">
    <location>
        <begin position="1"/>
        <end position="176"/>
    </location>
</feature>
<feature type="compositionally biased region" description="Basic and acidic residues" evidence="1">
    <location>
        <begin position="631"/>
        <end position="646"/>
    </location>
</feature>
<feature type="compositionally biased region" description="Polar residues" evidence="1">
    <location>
        <begin position="15"/>
        <end position="25"/>
    </location>
</feature>
<dbReference type="OrthoDB" id="10046764at2759"/>
<comment type="caution">
    <text evidence="2">The sequence shown here is derived from an EMBL/GenBank/DDBJ whole genome shotgun (WGS) entry which is preliminary data.</text>
</comment>
<evidence type="ECO:0000313" key="2">
    <source>
        <dbReference type="EMBL" id="CAE1276664.1"/>
    </source>
</evidence>
<feature type="region of interest" description="Disordered" evidence="1">
    <location>
        <begin position="596"/>
        <end position="673"/>
    </location>
</feature>
<evidence type="ECO:0000313" key="3">
    <source>
        <dbReference type="Proteomes" id="UP000597762"/>
    </source>
</evidence>
<sequence length="673" mass="69781">MNGYQAAGVKINASGRHQFTNLRVSRTSKPHRLSQERASSDSRLSHERHQNPNAHRSSPRSTENAHVTATPFLQRKSSDNSSHHNHPLHHIQHSNTSGGAGVSSGSGGITATVPVHHNSAVAESSTSMNVSLLSDSSKDSPASQPQRKLYNKGRRKKDEDYSKLSRQNSSQISANNKYTEPQFEFESNSFPPLPGSQNNAASGEKFENKLSDVVRGTAKPLAKESVITSPVVAATASSSSSSTSSPSSSTTGAATSGTTAAAVVVTPMPTSSSSAAVGLNTQPPPPPPPLQSPASKEVSTAVATSMLAPPSTSAAVVSSLAPASAVVMSATAPSAPHLPLIATTSTLSSSASATNVNNRTLAQASQPVCPANKPTCAIPNVTGKLNSGNPADSHPVLLVGSSQAHPVTVVTSPPTAAAAVATTTASPKETVVGSALSTPSAHTPPASSSQSLSVSSLPLSSSSGHGMQAPAAGASPQQGHSRPGQVPVSQGMTSSAVASSLSALSVANVSNALQQQQQNTKVLALEEKATSKLSYAQMVARKRDPGNDGSSVSSSDKSQAPISQQTPNAVQQQQQQQQAHSAPGEQMCKMVTNNLLQPTGSVPSQRSQALKEQSQALKVSSPSATHSQLPTKEHILRKDLEPKEQRFNLSGRRPAKENRERQRRKTDRERTSK</sequence>
<reference evidence="2" key="1">
    <citation type="submission" date="2021-01" db="EMBL/GenBank/DDBJ databases">
        <authorList>
            <person name="Li R."/>
            <person name="Bekaert M."/>
        </authorList>
    </citation>
    <scope>NUCLEOTIDE SEQUENCE</scope>
    <source>
        <strain evidence="2">Farmed</strain>
    </source>
</reference>
<evidence type="ECO:0000256" key="1">
    <source>
        <dbReference type="SAM" id="MobiDB-lite"/>
    </source>
</evidence>
<keyword evidence="3" id="KW-1185">Reference proteome</keyword>
<organism evidence="2 3">
    <name type="scientific">Acanthosepion pharaonis</name>
    <name type="common">Pharaoh cuttlefish</name>
    <name type="synonym">Sepia pharaonis</name>
    <dbReference type="NCBI Taxonomy" id="158019"/>
    <lineage>
        <taxon>Eukaryota</taxon>
        <taxon>Metazoa</taxon>
        <taxon>Spiralia</taxon>
        <taxon>Lophotrochozoa</taxon>
        <taxon>Mollusca</taxon>
        <taxon>Cephalopoda</taxon>
        <taxon>Coleoidea</taxon>
        <taxon>Decapodiformes</taxon>
        <taxon>Sepiida</taxon>
        <taxon>Sepiina</taxon>
        <taxon>Sepiidae</taxon>
        <taxon>Acanthosepion</taxon>
    </lineage>
</organism>
<name>A0A812CQ90_ACAPH</name>
<feature type="compositionally biased region" description="Gly residues" evidence="1">
    <location>
        <begin position="98"/>
        <end position="108"/>
    </location>
</feature>
<feature type="compositionally biased region" description="Basic and acidic residues" evidence="1">
    <location>
        <begin position="33"/>
        <end position="50"/>
    </location>
</feature>
<feature type="region of interest" description="Disordered" evidence="1">
    <location>
        <begin position="234"/>
        <end position="256"/>
    </location>
</feature>
<feature type="compositionally biased region" description="Polar residues" evidence="1">
    <location>
        <begin position="164"/>
        <end position="176"/>
    </location>
</feature>
<feature type="compositionally biased region" description="Low complexity" evidence="1">
    <location>
        <begin position="434"/>
        <end position="479"/>
    </location>
</feature>
<dbReference type="EMBL" id="CAHIKZ030001894">
    <property type="protein sequence ID" value="CAE1276664.1"/>
    <property type="molecule type" value="Genomic_DNA"/>
</dbReference>
<feature type="compositionally biased region" description="Polar residues" evidence="1">
    <location>
        <begin position="51"/>
        <end position="67"/>
    </location>
</feature>
<feature type="compositionally biased region" description="Pro residues" evidence="1">
    <location>
        <begin position="282"/>
        <end position="291"/>
    </location>
</feature>
<dbReference type="Proteomes" id="UP000597762">
    <property type="component" value="Unassembled WGS sequence"/>
</dbReference>
<feature type="compositionally biased region" description="Polar residues" evidence="1">
    <location>
        <begin position="596"/>
        <end position="630"/>
    </location>
</feature>
<proteinExistence type="predicted"/>
<feature type="region of interest" description="Disordered" evidence="1">
    <location>
        <begin position="270"/>
        <end position="298"/>
    </location>
</feature>
<gene>
    <name evidence="2" type="ORF">SPHA_40165</name>
</gene>
<feature type="compositionally biased region" description="Basic and acidic residues" evidence="1">
    <location>
        <begin position="654"/>
        <end position="673"/>
    </location>
</feature>
<feature type="compositionally biased region" description="Polar residues" evidence="1">
    <location>
        <begin position="121"/>
        <end position="146"/>
    </location>
</feature>
<accession>A0A812CQ90</accession>
<dbReference type="AlphaFoldDB" id="A0A812CQ90"/>
<feature type="region of interest" description="Disordered" evidence="1">
    <location>
        <begin position="542"/>
        <end position="584"/>
    </location>
</feature>
<protein>
    <submittedName>
        <fullName evidence="2">LARP4</fullName>
    </submittedName>
</protein>
<feature type="compositionally biased region" description="Polar residues" evidence="1">
    <location>
        <begin position="560"/>
        <end position="570"/>
    </location>
</feature>
<feature type="region of interest" description="Disordered" evidence="1">
    <location>
        <begin position="431"/>
        <end position="493"/>
    </location>
</feature>
<feature type="compositionally biased region" description="Basic residues" evidence="1">
    <location>
        <begin position="83"/>
        <end position="92"/>
    </location>
</feature>